<name>X8BGN6_MYCXE</name>
<feature type="region of interest" description="Disordered" evidence="1">
    <location>
        <begin position="32"/>
        <end position="52"/>
    </location>
</feature>
<dbReference type="EMBL" id="JAOB01000042">
    <property type="protein sequence ID" value="EUA42651.1"/>
    <property type="molecule type" value="Genomic_DNA"/>
</dbReference>
<accession>X8BGN6</accession>
<dbReference type="AlphaFoldDB" id="X8BGN6"/>
<evidence type="ECO:0000313" key="2">
    <source>
        <dbReference type="EMBL" id="EUA42651.1"/>
    </source>
</evidence>
<sequence>MPSSNTGQTIRAWLRSSWLGAEYQLGDFTVERPANDSGQARASTFDGEAAVT</sequence>
<reference evidence="2" key="1">
    <citation type="submission" date="2014-01" db="EMBL/GenBank/DDBJ databases">
        <authorList>
            <person name="Brown-Elliot B."/>
            <person name="Wallace R."/>
            <person name="Lenaerts A."/>
            <person name="Ordway D."/>
            <person name="DeGroote M.A."/>
            <person name="Parker T."/>
            <person name="Sizemore C."/>
            <person name="Tallon L.J."/>
            <person name="Sadzewicz L.K."/>
            <person name="Sengamalay N."/>
            <person name="Fraser C.M."/>
            <person name="Hine E."/>
            <person name="Shefchek K.A."/>
            <person name="Das S.P."/>
            <person name="Tettelin H."/>
        </authorList>
    </citation>
    <scope>NUCLEOTIDE SEQUENCE [LARGE SCALE GENOMIC DNA]</scope>
    <source>
        <strain evidence="2">4042</strain>
    </source>
</reference>
<evidence type="ECO:0000256" key="1">
    <source>
        <dbReference type="SAM" id="MobiDB-lite"/>
    </source>
</evidence>
<proteinExistence type="predicted"/>
<gene>
    <name evidence="2" type="ORF">I553_6511</name>
</gene>
<comment type="caution">
    <text evidence="2">The sequence shown here is derived from an EMBL/GenBank/DDBJ whole genome shotgun (WGS) entry which is preliminary data.</text>
</comment>
<protein>
    <submittedName>
        <fullName evidence="2">Uncharacterized protein</fullName>
    </submittedName>
</protein>
<organism evidence="2">
    <name type="scientific">Mycobacterium xenopi 4042</name>
    <dbReference type="NCBI Taxonomy" id="1299334"/>
    <lineage>
        <taxon>Bacteria</taxon>
        <taxon>Bacillati</taxon>
        <taxon>Actinomycetota</taxon>
        <taxon>Actinomycetes</taxon>
        <taxon>Mycobacteriales</taxon>
        <taxon>Mycobacteriaceae</taxon>
        <taxon>Mycobacterium</taxon>
    </lineage>
</organism>